<evidence type="ECO:0000313" key="4">
    <source>
        <dbReference type="Proteomes" id="UP000223606"/>
    </source>
</evidence>
<dbReference type="SMART" id="SM01034">
    <property type="entry name" value="BLUF"/>
    <property type="match status" value="1"/>
</dbReference>
<evidence type="ECO:0000259" key="2">
    <source>
        <dbReference type="PROSITE" id="PS50925"/>
    </source>
</evidence>
<sequence>MYLTRFTFYSENAVKNSNISSADHIKNILVTCSRNTLASGLSGALIFNDRHFVQVMEGERSMLTRSVLNIIKDERSRDVVLVKAAPISVRRFPGWTVGYAGHTEKLDAIYLKHGVTAGLDPTRMSATSIEDLIADMMTVKSPFILRNKGGSPHPAPPQPASTEPQEVIHIKANVPPPKQPTLASVVGWGS</sequence>
<organism evidence="3 4">
    <name type="scientific">Hartmannibacter diazotrophicus</name>
    <dbReference type="NCBI Taxonomy" id="1482074"/>
    <lineage>
        <taxon>Bacteria</taxon>
        <taxon>Pseudomonadati</taxon>
        <taxon>Pseudomonadota</taxon>
        <taxon>Alphaproteobacteria</taxon>
        <taxon>Hyphomicrobiales</taxon>
        <taxon>Pleomorphomonadaceae</taxon>
        <taxon>Hartmannibacter</taxon>
    </lineage>
</organism>
<dbReference type="KEGG" id="hdi:HDIA_0930"/>
<dbReference type="GO" id="GO:0009882">
    <property type="term" value="F:blue light photoreceptor activity"/>
    <property type="evidence" value="ECO:0007669"/>
    <property type="project" value="InterPro"/>
</dbReference>
<dbReference type="Proteomes" id="UP000223606">
    <property type="component" value="Chromosome 1"/>
</dbReference>
<evidence type="ECO:0000313" key="3">
    <source>
        <dbReference type="EMBL" id="SON54471.1"/>
    </source>
</evidence>
<dbReference type="SUPFAM" id="SSF54975">
    <property type="entry name" value="Acylphosphatase/BLUF domain-like"/>
    <property type="match status" value="1"/>
</dbReference>
<protein>
    <submittedName>
        <fullName evidence="3">Sensors of blue-light using FAD</fullName>
    </submittedName>
</protein>
<dbReference type="RefSeq" id="WP_099554819.1">
    <property type="nucleotide sequence ID" value="NZ_LT960614.1"/>
</dbReference>
<feature type="region of interest" description="Disordered" evidence="1">
    <location>
        <begin position="145"/>
        <end position="166"/>
    </location>
</feature>
<dbReference type="EMBL" id="LT960614">
    <property type="protein sequence ID" value="SON54471.1"/>
    <property type="molecule type" value="Genomic_DNA"/>
</dbReference>
<dbReference type="OrthoDB" id="196105at2"/>
<feature type="domain" description="BLUF" evidence="2">
    <location>
        <begin position="3"/>
        <end position="98"/>
    </location>
</feature>
<dbReference type="PROSITE" id="PS50925">
    <property type="entry name" value="BLUF"/>
    <property type="match status" value="1"/>
</dbReference>
<accession>A0A2C9D3U3</accession>
<proteinExistence type="predicted"/>
<keyword evidence="4" id="KW-1185">Reference proteome</keyword>
<dbReference type="Pfam" id="PF04940">
    <property type="entry name" value="BLUF"/>
    <property type="match status" value="1"/>
</dbReference>
<dbReference type="Gene3D" id="3.30.70.100">
    <property type="match status" value="1"/>
</dbReference>
<gene>
    <name evidence="3" type="ORF">HDIA_0930</name>
</gene>
<evidence type="ECO:0000256" key="1">
    <source>
        <dbReference type="SAM" id="MobiDB-lite"/>
    </source>
</evidence>
<reference evidence="4" key="1">
    <citation type="submission" date="2017-09" db="EMBL/GenBank/DDBJ databases">
        <title>Genome sequence of Nannocystis excedens DSM 71.</title>
        <authorList>
            <person name="Blom J."/>
        </authorList>
    </citation>
    <scope>NUCLEOTIDE SEQUENCE [LARGE SCALE GENOMIC DNA]</scope>
    <source>
        <strain evidence="4">type strain: E19</strain>
    </source>
</reference>
<dbReference type="AlphaFoldDB" id="A0A2C9D3U3"/>
<dbReference type="InterPro" id="IPR007024">
    <property type="entry name" value="BLUF_domain"/>
</dbReference>
<name>A0A2C9D3U3_9HYPH</name>
<dbReference type="InterPro" id="IPR036046">
    <property type="entry name" value="Acylphosphatase-like_dom_sf"/>
</dbReference>
<dbReference type="GO" id="GO:0071949">
    <property type="term" value="F:FAD binding"/>
    <property type="evidence" value="ECO:0007669"/>
    <property type="project" value="InterPro"/>
</dbReference>